<dbReference type="InterPro" id="IPR001789">
    <property type="entry name" value="Sig_transdc_resp-reg_receiver"/>
</dbReference>
<dbReference type="PROSITE" id="PS50110">
    <property type="entry name" value="RESPONSE_REGULATORY"/>
    <property type="match status" value="1"/>
</dbReference>
<dbReference type="OrthoDB" id="303614at2759"/>
<dbReference type="CDD" id="cd17546">
    <property type="entry name" value="REC_hyHK_CKI1_RcsC-like"/>
    <property type="match status" value="1"/>
</dbReference>
<gene>
    <name evidence="6" type="ORF">AC631_04663</name>
</gene>
<dbReference type="InterPro" id="IPR050595">
    <property type="entry name" value="Bact_response_regulator"/>
</dbReference>
<dbReference type="InterPro" id="IPR011006">
    <property type="entry name" value="CheY-like_superfamily"/>
</dbReference>
<name>A0A0V1PTK0_9ASCO</name>
<evidence type="ECO:0000256" key="1">
    <source>
        <dbReference type="ARBA" id="ARBA00022553"/>
    </source>
</evidence>
<comment type="function">
    <text evidence="2">Required for stress adaptation, morphogenesis and virulence.</text>
</comment>
<dbReference type="GeneID" id="26841672"/>
<evidence type="ECO:0000256" key="4">
    <source>
        <dbReference type="PROSITE-ProRule" id="PRU00169"/>
    </source>
</evidence>
<feature type="modified residue" description="4-aspartylphosphate" evidence="4">
    <location>
        <position position="136"/>
    </location>
</feature>
<dbReference type="Proteomes" id="UP000054251">
    <property type="component" value="Unassembled WGS sequence"/>
</dbReference>
<feature type="domain" description="Response regulatory" evidence="5">
    <location>
        <begin position="85"/>
        <end position="203"/>
    </location>
</feature>
<dbReference type="SMART" id="SM00448">
    <property type="entry name" value="REC"/>
    <property type="match status" value="1"/>
</dbReference>
<evidence type="ECO:0000313" key="7">
    <source>
        <dbReference type="Proteomes" id="UP000054251"/>
    </source>
</evidence>
<dbReference type="GO" id="GO:0006950">
    <property type="term" value="P:response to stress"/>
    <property type="evidence" value="ECO:0007669"/>
    <property type="project" value="UniProtKB-ARBA"/>
</dbReference>
<dbReference type="EMBL" id="LMYN01000133">
    <property type="protein sequence ID" value="KRZ99590.1"/>
    <property type="molecule type" value="Genomic_DNA"/>
</dbReference>
<keyword evidence="1 4" id="KW-0597">Phosphoprotein</keyword>
<keyword evidence="7" id="KW-1185">Reference proteome</keyword>
<dbReference type="PANTHER" id="PTHR44591:SF3">
    <property type="entry name" value="RESPONSE REGULATORY DOMAIN-CONTAINING PROTEIN"/>
    <property type="match status" value="1"/>
</dbReference>
<reference evidence="6 7" key="1">
    <citation type="submission" date="2015-11" db="EMBL/GenBank/DDBJ databases">
        <title>The genome of Debaryomyces fabryi.</title>
        <authorList>
            <person name="Tafer H."/>
            <person name="Lopandic K."/>
        </authorList>
    </citation>
    <scope>NUCLEOTIDE SEQUENCE [LARGE SCALE GENOMIC DNA]</scope>
    <source>
        <strain evidence="6 7">CBS 789</strain>
    </source>
</reference>
<dbReference type="AlphaFoldDB" id="A0A0V1PTK0"/>
<sequence>MIYNNQLDTPPVLPSPDYDYRMDYFHYKPVNGNVAEENTKADSADCDFKPKLSVDVNTFRGNQQFISPIELGEFREFTPDTNAYNFLLVDDNFINLKILERILLKLFPNCAIVKTQDSTKIMALLHSKVFDVAFIDIEMPVVTGIELAKMIRMEDTLNLVGIIAVTTKSLPSDRIIYENAGIDHTFAKPLNYSFDHIISCIDKVIKSRQ</sequence>
<evidence type="ECO:0000256" key="2">
    <source>
        <dbReference type="ARBA" id="ARBA00037668"/>
    </source>
</evidence>
<evidence type="ECO:0000259" key="5">
    <source>
        <dbReference type="PROSITE" id="PS50110"/>
    </source>
</evidence>
<dbReference type="GO" id="GO:0000160">
    <property type="term" value="P:phosphorelay signal transduction system"/>
    <property type="evidence" value="ECO:0007669"/>
    <property type="project" value="InterPro"/>
</dbReference>
<accession>A0A0V1PTK0</accession>
<protein>
    <recommendedName>
        <fullName evidence="3">Stress response regulator protein 1</fullName>
    </recommendedName>
</protein>
<dbReference type="SUPFAM" id="SSF52172">
    <property type="entry name" value="CheY-like"/>
    <property type="match status" value="1"/>
</dbReference>
<proteinExistence type="predicted"/>
<evidence type="ECO:0000256" key="3">
    <source>
        <dbReference type="ARBA" id="ARBA00040436"/>
    </source>
</evidence>
<organism evidence="6 7">
    <name type="scientific">Debaryomyces fabryi</name>
    <dbReference type="NCBI Taxonomy" id="58627"/>
    <lineage>
        <taxon>Eukaryota</taxon>
        <taxon>Fungi</taxon>
        <taxon>Dikarya</taxon>
        <taxon>Ascomycota</taxon>
        <taxon>Saccharomycotina</taxon>
        <taxon>Pichiomycetes</taxon>
        <taxon>Debaryomycetaceae</taxon>
        <taxon>Debaryomyces</taxon>
    </lineage>
</organism>
<dbReference type="RefSeq" id="XP_015465693.1">
    <property type="nucleotide sequence ID" value="XM_015613492.1"/>
</dbReference>
<evidence type="ECO:0000313" key="6">
    <source>
        <dbReference type="EMBL" id="KRZ99590.1"/>
    </source>
</evidence>
<dbReference type="PANTHER" id="PTHR44591">
    <property type="entry name" value="STRESS RESPONSE REGULATOR PROTEIN 1"/>
    <property type="match status" value="1"/>
</dbReference>
<dbReference type="GO" id="GO:1900445">
    <property type="term" value="P:positive regulation of filamentous growth of a population of unicellular organisms in response to biotic stimulus"/>
    <property type="evidence" value="ECO:0007669"/>
    <property type="project" value="UniProtKB-ARBA"/>
</dbReference>
<comment type="caution">
    <text evidence="6">The sequence shown here is derived from an EMBL/GenBank/DDBJ whole genome shotgun (WGS) entry which is preliminary data.</text>
</comment>
<dbReference type="GO" id="GO:0036180">
    <property type="term" value="P:filamentous growth of a population of unicellular organisms in response to biotic stimulus"/>
    <property type="evidence" value="ECO:0007669"/>
    <property type="project" value="UniProtKB-ARBA"/>
</dbReference>
<dbReference type="Pfam" id="PF00072">
    <property type="entry name" value="Response_reg"/>
    <property type="match status" value="1"/>
</dbReference>
<dbReference type="Gene3D" id="3.40.50.2300">
    <property type="match status" value="1"/>
</dbReference>